<organism evidence="2 3">
    <name type="scientific">Xanthoceras sorbifolium</name>
    <dbReference type="NCBI Taxonomy" id="99658"/>
    <lineage>
        <taxon>Eukaryota</taxon>
        <taxon>Viridiplantae</taxon>
        <taxon>Streptophyta</taxon>
        <taxon>Embryophyta</taxon>
        <taxon>Tracheophyta</taxon>
        <taxon>Spermatophyta</taxon>
        <taxon>Magnoliopsida</taxon>
        <taxon>eudicotyledons</taxon>
        <taxon>Gunneridae</taxon>
        <taxon>Pentapetalae</taxon>
        <taxon>rosids</taxon>
        <taxon>malvids</taxon>
        <taxon>Sapindales</taxon>
        <taxon>Sapindaceae</taxon>
        <taxon>Xanthoceroideae</taxon>
        <taxon>Xanthoceras</taxon>
    </lineage>
</organism>
<keyword evidence="3" id="KW-1185">Reference proteome</keyword>
<dbReference type="Gene3D" id="3.40.30.10">
    <property type="entry name" value="Glutaredoxin"/>
    <property type="match status" value="1"/>
</dbReference>
<dbReference type="CDD" id="cd02947">
    <property type="entry name" value="TRX_family"/>
    <property type="match status" value="1"/>
</dbReference>
<name>A0ABQ8HBZ9_9ROSI</name>
<dbReference type="Pfam" id="PF00085">
    <property type="entry name" value="Thioredoxin"/>
    <property type="match status" value="1"/>
</dbReference>
<reference evidence="2 3" key="1">
    <citation type="submission" date="2021-02" db="EMBL/GenBank/DDBJ databases">
        <title>Plant Genome Project.</title>
        <authorList>
            <person name="Zhang R.-G."/>
        </authorList>
    </citation>
    <scope>NUCLEOTIDE SEQUENCE [LARGE SCALE GENOMIC DNA]</scope>
    <source>
        <tissue evidence="2">Leaves</tissue>
    </source>
</reference>
<dbReference type="EMBL" id="JAFEMO010000012">
    <property type="protein sequence ID" value="KAH7554030.1"/>
    <property type="molecule type" value="Genomic_DNA"/>
</dbReference>
<comment type="caution">
    <text evidence="2">The sequence shown here is derived from an EMBL/GenBank/DDBJ whole genome shotgun (WGS) entry which is preliminary data.</text>
</comment>
<proteinExistence type="predicted"/>
<feature type="domain" description="Thioredoxin" evidence="1">
    <location>
        <begin position="36"/>
        <end position="88"/>
    </location>
</feature>
<dbReference type="PANTHER" id="PTHR10438:SF463">
    <property type="entry name" value="THIOREDOXIN"/>
    <property type="match status" value="1"/>
</dbReference>
<dbReference type="InterPro" id="IPR013766">
    <property type="entry name" value="Thioredoxin_domain"/>
</dbReference>
<sequence length="92" mass="10388">MGCRQSRYFGGLTNEDLPSSSKASLVMSFHSSARWQLHFDSCKESSQLDVAKEFEVQATPTFVLVKRGKEVDRVVGAKKDELQKKIQKHRAS</sequence>
<dbReference type="SUPFAM" id="SSF52833">
    <property type="entry name" value="Thioredoxin-like"/>
    <property type="match status" value="1"/>
</dbReference>
<dbReference type="InterPro" id="IPR050620">
    <property type="entry name" value="Thioredoxin_H-type-like"/>
</dbReference>
<gene>
    <name evidence="2" type="ORF">JRO89_XS12G0098800</name>
</gene>
<evidence type="ECO:0000313" key="2">
    <source>
        <dbReference type="EMBL" id="KAH7554030.1"/>
    </source>
</evidence>
<accession>A0ABQ8HBZ9</accession>
<dbReference type="Proteomes" id="UP000827721">
    <property type="component" value="Unassembled WGS sequence"/>
</dbReference>
<dbReference type="PANTHER" id="PTHR10438">
    <property type="entry name" value="THIOREDOXIN"/>
    <property type="match status" value="1"/>
</dbReference>
<dbReference type="InterPro" id="IPR036249">
    <property type="entry name" value="Thioredoxin-like_sf"/>
</dbReference>
<protein>
    <recommendedName>
        <fullName evidence="1">Thioredoxin domain-containing protein</fullName>
    </recommendedName>
</protein>
<evidence type="ECO:0000259" key="1">
    <source>
        <dbReference type="Pfam" id="PF00085"/>
    </source>
</evidence>
<evidence type="ECO:0000313" key="3">
    <source>
        <dbReference type="Proteomes" id="UP000827721"/>
    </source>
</evidence>